<evidence type="ECO:0000313" key="8">
    <source>
        <dbReference type="WBParaSite" id="SVE_0553700.1"/>
    </source>
</evidence>
<evidence type="ECO:0000256" key="2">
    <source>
        <dbReference type="ARBA" id="ARBA00010401"/>
    </source>
</evidence>
<reference evidence="7" key="1">
    <citation type="submission" date="2014-07" db="EMBL/GenBank/DDBJ databases">
        <authorList>
            <person name="Martin A.A"/>
            <person name="De Silva N."/>
        </authorList>
    </citation>
    <scope>NUCLEOTIDE SEQUENCE</scope>
</reference>
<evidence type="ECO:0000256" key="4">
    <source>
        <dbReference type="ARBA" id="ARBA00022679"/>
    </source>
</evidence>
<keyword evidence="7" id="KW-1185">Reference proteome</keyword>
<comment type="catalytic activity">
    <reaction evidence="6">
        <text>N-acetyl-alpha-D-glucosamine 1-phosphate + UTP + H(+) = UDP-N-acetyl-alpha-D-glucosamine + diphosphate</text>
        <dbReference type="Rhea" id="RHEA:13509"/>
        <dbReference type="ChEBI" id="CHEBI:15378"/>
        <dbReference type="ChEBI" id="CHEBI:33019"/>
        <dbReference type="ChEBI" id="CHEBI:46398"/>
        <dbReference type="ChEBI" id="CHEBI:57705"/>
        <dbReference type="ChEBI" id="CHEBI:57776"/>
        <dbReference type="EC" id="2.7.7.23"/>
    </reaction>
</comment>
<evidence type="ECO:0000313" key="7">
    <source>
        <dbReference type="Proteomes" id="UP000035680"/>
    </source>
</evidence>
<dbReference type="PANTHER" id="PTHR11952:SF2">
    <property type="entry name" value="LD24639P"/>
    <property type="match status" value="1"/>
</dbReference>
<sequence length="465" mass="52713">MTLFSNTTDEAVDKAKKQFIMSSDTSENKLDFSKISSFDKLETFPPVDVGLNAISRGEVALMVLSGGQGTRLGIPHAKGVIDLNLNLTPGFDSTLSIFAKRLHGLQEWCKDALNLKKTPQISLIIMTSSHTNQEIKDFVNDHILGEKILKPSQIVIEEQSNIPCLYLNGEVIKKSPTEVQLSPDGNGGFLECLKKCDGFLKEKNIKYLHVIAVDNCLSKVCDPVAIGSMIDTKADVLNKVVKRRSPTESCGVMVKINNGDGSYVSKIIEYSEMPKELGQAVLENGELKFEYANICSHYFNVEWLRCLYEKNIELPYHRALKKIPYYDDEEKRIIEVSKPNGIKLEKFIFDVFDFARKVVMYEVPRCQEFAPIKNADSAGVDCIKTSKEALSDLVKLWMEKNGLKDIYLKWLEKHNLSMFFLDPRLTYDGEGKIFKVLKEVFENDVIEPNQLNYQFLSSLLYKNNI</sequence>
<name>A0A0K0F9N5_STRVS</name>
<comment type="pathway">
    <text evidence="1">Nucleotide-sugar biosynthesis; UDP-N-acetyl-alpha-D-glucosamine biosynthesis; UDP-N-acetyl-alpha-D-glucosamine from N-acetyl-alpha-D-glucosamine 1-phosphate: step 1/1.</text>
</comment>
<dbReference type="EC" id="2.7.7.23" evidence="3"/>
<proteinExistence type="inferred from homology"/>
<dbReference type="AlphaFoldDB" id="A0A0K0F9N5"/>
<evidence type="ECO:0000256" key="6">
    <source>
        <dbReference type="ARBA" id="ARBA00048493"/>
    </source>
</evidence>
<comment type="similarity">
    <text evidence="2">Belongs to the UDPGP type 1 family.</text>
</comment>
<reference evidence="8" key="2">
    <citation type="submission" date="2015-08" db="UniProtKB">
        <authorList>
            <consortium name="WormBaseParasite"/>
        </authorList>
    </citation>
    <scope>IDENTIFICATION</scope>
</reference>
<dbReference type="InterPro" id="IPR029044">
    <property type="entry name" value="Nucleotide-diphossugar_trans"/>
</dbReference>
<evidence type="ECO:0000256" key="3">
    <source>
        <dbReference type="ARBA" id="ARBA00012457"/>
    </source>
</evidence>
<organism evidence="7 8">
    <name type="scientific">Strongyloides venezuelensis</name>
    <name type="common">Threadworm</name>
    <dbReference type="NCBI Taxonomy" id="75913"/>
    <lineage>
        <taxon>Eukaryota</taxon>
        <taxon>Metazoa</taxon>
        <taxon>Ecdysozoa</taxon>
        <taxon>Nematoda</taxon>
        <taxon>Chromadorea</taxon>
        <taxon>Rhabditida</taxon>
        <taxon>Tylenchina</taxon>
        <taxon>Panagrolaimomorpha</taxon>
        <taxon>Strongyloidoidea</taxon>
        <taxon>Strongyloididae</taxon>
        <taxon>Strongyloides</taxon>
    </lineage>
</organism>
<evidence type="ECO:0000256" key="1">
    <source>
        <dbReference type="ARBA" id="ARBA00005208"/>
    </source>
</evidence>
<dbReference type="InterPro" id="IPR002618">
    <property type="entry name" value="UDPGP_fam"/>
</dbReference>
<dbReference type="SUPFAM" id="SSF53448">
    <property type="entry name" value="Nucleotide-diphospho-sugar transferases"/>
    <property type="match status" value="1"/>
</dbReference>
<dbReference type="Gene3D" id="3.90.550.10">
    <property type="entry name" value="Spore Coat Polysaccharide Biosynthesis Protein SpsA, Chain A"/>
    <property type="match status" value="1"/>
</dbReference>
<keyword evidence="4" id="KW-0808">Transferase</keyword>
<dbReference type="PANTHER" id="PTHR11952">
    <property type="entry name" value="UDP- GLUCOSE PYROPHOSPHORYLASE"/>
    <property type="match status" value="1"/>
</dbReference>
<dbReference type="GO" id="GO:0003977">
    <property type="term" value="F:UDP-N-acetylglucosamine diphosphorylase activity"/>
    <property type="evidence" value="ECO:0007669"/>
    <property type="project" value="UniProtKB-EC"/>
</dbReference>
<evidence type="ECO:0000256" key="5">
    <source>
        <dbReference type="ARBA" id="ARBA00022695"/>
    </source>
</evidence>
<protein>
    <recommendedName>
        <fullName evidence="3">UDP-N-acetylglucosamine diphosphorylase</fullName>
        <ecNumber evidence="3">2.7.7.23</ecNumber>
    </recommendedName>
</protein>
<dbReference type="WBParaSite" id="SVE_0553700.1">
    <property type="protein sequence ID" value="SVE_0553700.1"/>
    <property type="gene ID" value="SVE_0553700"/>
</dbReference>
<dbReference type="Proteomes" id="UP000035680">
    <property type="component" value="Unassembled WGS sequence"/>
</dbReference>
<dbReference type="STRING" id="75913.A0A0K0F9N5"/>
<dbReference type="InterPro" id="IPR039741">
    <property type="entry name" value="UDP-sugar_pyrophosphorylase"/>
</dbReference>
<keyword evidence="5" id="KW-0548">Nucleotidyltransferase</keyword>
<accession>A0A0K0F9N5</accession>
<dbReference type="Pfam" id="PF01704">
    <property type="entry name" value="UDPGP"/>
    <property type="match status" value="1"/>
</dbReference>